<comment type="subcellular location">
    <subcellularLocation>
        <location evidence="1">Nucleus</location>
    </subcellularLocation>
</comment>
<dbReference type="PANTHER" id="PTHR10799">
    <property type="entry name" value="SNF2/RAD54 HELICASE FAMILY"/>
    <property type="match status" value="1"/>
</dbReference>
<dbReference type="EMBL" id="JALJOU010000033">
    <property type="protein sequence ID" value="KAK9834176.1"/>
    <property type="molecule type" value="Genomic_DNA"/>
</dbReference>
<proteinExistence type="inferred from homology"/>
<dbReference type="SMART" id="SM00487">
    <property type="entry name" value="DEXDc"/>
    <property type="match status" value="1"/>
</dbReference>
<dbReference type="GO" id="GO:0016787">
    <property type="term" value="F:hydrolase activity"/>
    <property type="evidence" value="ECO:0007669"/>
    <property type="project" value="UniProtKB-KW"/>
</dbReference>
<dbReference type="Gene3D" id="3.40.50.300">
    <property type="entry name" value="P-loop containing nucleotide triphosphate hydrolases"/>
    <property type="match status" value="1"/>
</dbReference>
<dbReference type="SMART" id="SM00490">
    <property type="entry name" value="HELICc"/>
    <property type="match status" value="1"/>
</dbReference>
<feature type="domain" description="Helicase ATP-binding" evidence="10">
    <location>
        <begin position="423"/>
        <end position="588"/>
    </location>
</feature>
<dbReference type="Gene3D" id="3.40.50.10810">
    <property type="entry name" value="Tandem AAA-ATPase domain"/>
    <property type="match status" value="1"/>
</dbReference>
<dbReference type="InterPro" id="IPR001650">
    <property type="entry name" value="Helicase_C-like"/>
</dbReference>
<dbReference type="Proteomes" id="UP001445335">
    <property type="component" value="Unassembled WGS sequence"/>
</dbReference>
<feature type="compositionally biased region" description="Basic and acidic residues" evidence="9">
    <location>
        <begin position="210"/>
        <end position="219"/>
    </location>
</feature>
<dbReference type="PROSITE" id="PS51192">
    <property type="entry name" value="HELICASE_ATP_BIND_1"/>
    <property type="match status" value="1"/>
</dbReference>
<keyword evidence="5" id="KW-0347">Helicase</keyword>
<feature type="compositionally biased region" description="Pro residues" evidence="9">
    <location>
        <begin position="183"/>
        <end position="200"/>
    </location>
</feature>
<evidence type="ECO:0000256" key="8">
    <source>
        <dbReference type="ARBA" id="ARBA00023242"/>
    </source>
</evidence>
<dbReference type="GO" id="GO:0005634">
    <property type="term" value="C:nucleus"/>
    <property type="evidence" value="ECO:0007669"/>
    <property type="project" value="UniProtKB-SubCell"/>
</dbReference>
<dbReference type="GO" id="GO:0005524">
    <property type="term" value="F:ATP binding"/>
    <property type="evidence" value="ECO:0007669"/>
    <property type="project" value="UniProtKB-KW"/>
</dbReference>
<protein>
    <submittedName>
        <fullName evidence="12">Uncharacterized protein</fullName>
    </submittedName>
</protein>
<evidence type="ECO:0000256" key="5">
    <source>
        <dbReference type="ARBA" id="ARBA00022806"/>
    </source>
</evidence>
<feature type="region of interest" description="Disordered" evidence="9">
    <location>
        <begin position="960"/>
        <end position="1029"/>
    </location>
</feature>
<comment type="similarity">
    <text evidence="2">Belongs to the SNF2/RAD54 helicase family.</text>
</comment>
<dbReference type="InterPro" id="IPR049730">
    <property type="entry name" value="SNF2/RAD54-like_C"/>
</dbReference>
<feature type="domain" description="Helicase C-terminal" evidence="11">
    <location>
        <begin position="731"/>
        <end position="894"/>
    </location>
</feature>
<keyword evidence="3" id="KW-0547">Nucleotide-binding</keyword>
<evidence type="ECO:0000313" key="12">
    <source>
        <dbReference type="EMBL" id="KAK9834176.1"/>
    </source>
</evidence>
<dbReference type="Pfam" id="PF00271">
    <property type="entry name" value="Helicase_C"/>
    <property type="match status" value="1"/>
</dbReference>
<gene>
    <name evidence="12" type="ORF">WJX81_005712</name>
</gene>
<dbReference type="SUPFAM" id="SSF52540">
    <property type="entry name" value="P-loop containing nucleoside triphosphate hydrolases"/>
    <property type="match status" value="2"/>
</dbReference>
<dbReference type="Pfam" id="PF00176">
    <property type="entry name" value="SNF2-rel_dom"/>
    <property type="match status" value="1"/>
</dbReference>
<evidence type="ECO:0000256" key="6">
    <source>
        <dbReference type="ARBA" id="ARBA00022840"/>
    </source>
</evidence>
<dbReference type="InterPro" id="IPR027417">
    <property type="entry name" value="P-loop_NTPase"/>
</dbReference>
<keyword evidence="8" id="KW-0539">Nucleus</keyword>
<evidence type="ECO:0000256" key="3">
    <source>
        <dbReference type="ARBA" id="ARBA00022741"/>
    </source>
</evidence>
<evidence type="ECO:0000256" key="4">
    <source>
        <dbReference type="ARBA" id="ARBA00022801"/>
    </source>
</evidence>
<dbReference type="GO" id="GO:0004386">
    <property type="term" value="F:helicase activity"/>
    <property type="evidence" value="ECO:0007669"/>
    <property type="project" value="UniProtKB-KW"/>
</dbReference>
<organism evidence="12 13">
    <name type="scientific">Elliptochloris bilobata</name>
    <dbReference type="NCBI Taxonomy" id="381761"/>
    <lineage>
        <taxon>Eukaryota</taxon>
        <taxon>Viridiplantae</taxon>
        <taxon>Chlorophyta</taxon>
        <taxon>core chlorophytes</taxon>
        <taxon>Trebouxiophyceae</taxon>
        <taxon>Trebouxiophyceae incertae sedis</taxon>
        <taxon>Elliptochloris clade</taxon>
        <taxon>Elliptochloris</taxon>
    </lineage>
</organism>
<reference evidence="12 13" key="1">
    <citation type="journal article" date="2024" name="Nat. Commun.">
        <title>Phylogenomics reveals the evolutionary origins of lichenization in chlorophyte algae.</title>
        <authorList>
            <person name="Puginier C."/>
            <person name="Libourel C."/>
            <person name="Otte J."/>
            <person name="Skaloud P."/>
            <person name="Haon M."/>
            <person name="Grisel S."/>
            <person name="Petersen M."/>
            <person name="Berrin J.G."/>
            <person name="Delaux P.M."/>
            <person name="Dal Grande F."/>
            <person name="Keller J."/>
        </authorList>
    </citation>
    <scope>NUCLEOTIDE SEQUENCE [LARGE SCALE GENOMIC DNA]</scope>
    <source>
        <strain evidence="12 13">SAG 245.80</strain>
    </source>
</reference>
<dbReference type="FunFam" id="3.40.50.10810:FF:000015">
    <property type="entry name" value="lymphoid-specific helicase isoform X1"/>
    <property type="match status" value="1"/>
</dbReference>
<feature type="compositionally biased region" description="Low complexity" evidence="9">
    <location>
        <begin position="992"/>
        <end position="1012"/>
    </location>
</feature>
<evidence type="ECO:0000259" key="10">
    <source>
        <dbReference type="PROSITE" id="PS51192"/>
    </source>
</evidence>
<dbReference type="AlphaFoldDB" id="A0AAW1RLX4"/>
<comment type="caution">
    <text evidence="12">The sequence shown here is derived from an EMBL/GenBank/DDBJ whole genome shotgun (WGS) entry which is preliminary data.</text>
</comment>
<sequence>MVGVDGGANPLWQKFRAQQAALQFLSQGVQVPVHFLKAAGGSTGCAAWSAVLEQAVRSAVPPPVHANAGAAPTFLPTEAEPAWQLGARSAVPTVMAVVRRAHEESARQALKQRLGELQQLPPGLPDEARLAALLQLKRLHAAPAQRRLRAAVAAEAARVAAADPAVLADWRCWRREAPGTPDLAPPPRPLPAARLPPPPTEVAAQQAEMSRSRAVEARQRAAAAARADSNRQAAASAAAAAEDARRRAALSELQRRNRDAKMRALQERRVFCGEVAAHLREAWRPASQAAAKRRMQRCNAVRAWHGRAERRVGREVAARVAALRENDYGEYLRLTQHTKDARLRTLLGKTDSIIAELGLKVGTQRAPPPDSVAAERAAAALWADGGRQYYDSVHVIKEQVTQPAMLAGGTLRGYQLGGLRFLLSLVNNRVNGILADEMGLGKTIQTISLLATLAERKGVNGPHMILAPKAVQSNWANEFAKWAPGLKAVLYDGTPEERRAMRAEHIKPGGFNTLITHYDLALRDRSALRKVQWEVLMVDEGHRLKNAASRLAEALRGYSFRHRVLLTGTPIQNSLAELWALLNFVLPAVFDCAESFDEWFAAPFRGQGTDADDAAAQLNEEEQLLVIGRLHQVLRPFMLRRTKAEVETELPGKAEHVVRCDLSAWQRLWYRQIAEEGRVGMGGRAARSLQNAAMHLRKVCAHPYLFLEALQPPYHPEDPEELVRASGKLALLDGILPKLRATGHRVLLFSQMTRALDVVEDFLDLRGLPCLRLDGTTKAADRARLLAEYNAEGSEAFVFLLSTRAGGLGLNLQSADTVIMFDSDWNPSMDLQAEDRAHRIGQKREVLVLVLVSAGTVEEDILDRARQKRDIDAKVIQAGMFNDRSTHGERQQVLQVLLARGAASLGRGVHTPAELNELLARSPAELERFQQMDAEREERDGPGLGLLEEAELPGFVLEAARQGGGPAGAGEGFGGGEGEEADERGRRRRTRTAGSYSEAAADIALEEALGGRPDSEGDSSDSGGNGLMS</sequence>
<dbReference type="InterPro" id="IPR014001">
    <property type="entry name" value="Helicase_ATP-bd"/>
</dbReference>
<keyword evidence="6" id="KW-0067">ATP-binding</keyword>
<dbReference type="PROSITE" id="PS51194">
    <property type="entry name" value="HELICASE_CTER"/>
    <property type="match status" value="1"/>
</dbReference>
<evidence type="ECO:0000256" key="9">
    <source>
        <dbReference type="SAM" id="MobiDB-lite"/>
    </source>
</evidence>
<keyword evidence="7" id="KW-0175">Coiled coil</keyword>
<evidence type="ECO:0000259" key="11">
    <source>
        <dbReference type="PROSITE" id="PS51194"/>
    </source>
</evidence>
<feature type="region of interest" description="Disordered" evidence="9">
    <location>
        <begin position="178"/>
        <end position="240"/>
    </location>
</feature>
<accession>A0AAW1RLX4</accession>
<feature type="compositionally biased region" description="Low complexity" evidence="9">
    <location>
        <begin position="220"/>
        <end position="240"/>
    </location>
</feature>
<dbReference type="InterPro" id="IPR000330">
    <property type="entry name" value="SNF2_N"/>
</dbReference>
<feature type="compositionally biased region" description="Gly residues" evidence="9">
    <location>
        <begin position="962"/>
        <end position="976"/>
    </location>
</feature>
<evidence type="ECO:0000256" key="1">
    <source>
        <dbReference type="ARBA" id="ARBA00004123"/>
    </source>
</evidence>
<evidence type="ECO:0000256" key="7">
    <source>
        <dbReference type="ARBA" id="ARBA00023054"/>
    </source>
</evidence>
<dbReference type="InterPro" id="IPR038718">
    <property type="entry name" value="SNF2-like_sf"/>
</dbReference>
<evidence type="ECO:0000256" key="2">
    <source>
        <dbReference type="ARBA" id="ARBA00007025"/>
    </source>
</evidence>
<dbReference type="CDD" id="cd18793">
    <property type="entry name" value="SF2_C_SNF"/>
    <property type="match status" value="1"/>
</dbReference>
<name>A0AAW1RLX4_9CHLO</name>
<keyword evidence="4" id="KW-0378">Hydrolase</keyword>
<evidence type="ECO:0000313" key="13">
    <source>
        <dbReference type="Proteomes" id="UP001445335"/>
    </source>
</evidence>
<keyword evidence="13" id="KW-1185">Reference proteome</keyword>